<protein>
    <submittedName>
        <fullName evidence="2">Uncharacterized protein</fullName>
    </submittedName>
</protein>
<dbReference type="EMBL" id="PGEX01000001">
    <property type="protein sequence ID" value="PJJ40751.1"/>
    <property type="molecule type" value="Genomic_DNA"/>
</dbReference>
<keyword evidence="1" id="KW-0812">Transmembrane</keyword>
<feature type="transmembrane region" description="Helical" evidence="1">
    <location>
        <begin position="12"/>
        <end position="35"/>
    </location>
</feature>
<evidence type="ECO:0000313" key="3">
    <source>
        <dbReference type="Proteomes" id="UP000231134"/>
    </source>
</evidence>
<accession>A0A2M9A4V8</accession>
<dbReference type="Proteomes" id="UP000231134">
    <property type="component" value="Unassembled WGS sequence"/>
</dbReference>
<evidence type="ECO:0000313" key="2">
    <source>
        <dbReference type="EMBL" id="PJJ40751.1"/>
    </source>
</evidence>
<sequence length="190" mass="22429">MMDYICSVGAFFWLPPIFWVTLFLWARFLAYPVALKRRIRMGKNWCYVPEWWSKKPLLRLGTLFFLVILGVLAAFSSAASLFSLFPSVPYWFVFMFLAFLIVVKPLTEFAMNGIYRLQVNAYFLEYKKQSEYYSKLGRPLSEDDLNGHTAWAFRNAMKKAESEKQLLKYLRERSKMEIAAEKERSAYEQA</sequence>
<keyword evidence="1" id="KW-0472">Membrane</keyword>
<keyword evidence="3" id="KW-1185">Reference proteome</keyword>
<feature type="transmembrane region" description="Helical" evidence="1">
    <location>
        <begin position="88"/>
        <end position="107"/>
    </location>
</feature>
<reference evidence="2 3" key="1">
    <citation type="submission" date="2017-11" db="EMBL/GenBank/DDBJ databases">
        <title>Animal gut microbial communities from fecal samples from Wisconsin, USA.</title>
        <authorList>
            <person name="Neumann A."/>
        </authorList>
    </citation>
    <scope>NUCLEOTIDE SEQUENCE [LARGE SCALE GENOMIC DNA]</scope>
    <source>
        <strain evidence="2 3">UWS3</strain>
    </source>
</reference>
<feature type="transmembrane region" description="Helical" evidence="1">
    <location>
        <begin position="56"/>
        <end position="82"/>
    </location>
</feature>
<name>A0A2M9A4V8_9BACT</name>
<keyword evidence="1" id="KW-1133">Transmembrane helix</keyword>
<evidence type="ECO:0000256" key="1">
    <source>
        <dbReference type="SAM" id="Phobius"/>
    </source>
</evidence>
<dbReference type="AlphaFoldDB" id="A0A2M9A4V8"/>
<comment type="caution">
    <text evidence="2">The sequence shown here is derived from an EMBL/GenBank/DDBJ whole genome shotgun (WGS) entry which is preliminary data.</text>
</comment>
<organism evidence="2 3">
    <name type="scientific">Hallerella succinigenes</name>
    <dbReference type="NCBI Taxonomy" id="1896222"/>
    <lineage>
        <taxon>Bacteria</taxon>
        <taxon>Pseudomonadati</taxon>
        <taxon>Fibrobacterota</taxon>
        <taxon>Fibrobacteria</taxon>
        <taxon>Fibrobacterales</taxon>
        <taxon>Fibrobacteraceae</taxon>
        <taxon>Hallerella</taxon>
    </lineage>
</organism>
<gene>
    <name evidence="2" type="ORF">BGX16_0693</name>
</gene>
<proteinExistence type="predicted"/>